<evidence type="ECO:0000313" key="2">
    <source>
        <dbReference type="Proteomes" id="UP000199666"/>
    </source>
</evidence>
<protein>
    <submittedName>
        <fullName evidence="1">Uncharacterized protein</fullName>
    </submittedName>
</protein>
<reference evidence="1 2" key="1">
    <citation type="submission" date="2016-10" db="EMBL/GenBank/DDBJ databases">
        <authorList>
            <person name="de Groot N.N."/>
        </authorList>
    </citation>
    <scope>NUCLEOTIDE SEQUENCE [LARGE SCALE GENOMIC DNA]</scope>
    <source>
        <strain evidence="1 2">DSM 18684</strain>
    </source>
</reference>
<accession>A0A1I2ZH16</accession>
<dbReference type="STRING" id="414048.SAMN04489864_11023"/>
<sequence>MLFSKQVFAQKLQFYSSSSIPLYPRFTDLFAGLVSNKTGNGIKADLTFTLSNSTGIVISDSMNDFVIPTGLSRFMPDSLKQLFFARLPHIDTSYLQPGNYTFVMQIITKEATLKNNRKVSIPPFRLLIKQAGIDSLKIETVPALDHLQIYCCRAQVPRFGKRMVKTNCYTAGDTLIKAQFTGDSLIAYQYKIEVYRGTGFIGNTTYKYWDELPDSLSETLSSPETASNKLYGKVRVSADIAIEYNYTNVRYANQLSAPQYTRLYFKPTLTVMGIPLTFNTMLTTESNNNYPVNFFQFGFDAGKFQHSFANNAIKDRMDIEQGLELNKLELDEVNRSLSKFKTTQPGLDYDSNLPDSTSVKHKLKWKRRKKHIEQNDLKFEQLRHKKEALEYARYKDSVYLATRYASDFPGDTLKRFLNKRPDKNLLKTLLAIRSLNVGLCTPHYSEVTLSQIPLQGIHADLRFSRWLVSATVGNRLTFEPPLTNRETYIPRFVNKTYAGKLGWIERRSNSVVYLSFFRFINQPQLINPQAAQNDIASITLETSIFDWMRFTLEGAKSFYQSNAGNYLQNEKYNLIDAWNKDFDNTAFNSAINITAAKNTAFSLSGKLIGSGYFTLGIPFLRNDYLEYSAAWKQFWWLRQIETEFSYMQNRDNLINNKTHSTILTGYGAMLKTHFRTRPNLLIIYKPFNSSASFEENLFNPVNVQPVIITQQFYLFHATVFYNKTLPALSFFKATAATAKKSNLSSSVSFNRSNNQHSTGDIYTLETLTGNLALTDKNTRQMTYNLSLYRSSIVANNAMLHNLAYGTPVLKNRLRLTTGALAQFINDGRKRGGIYTQATGNFKSLSVSTRFNVNYLKGNWFEGNNSFETLVNLFVEWHL</sequence>
<evidence type="ECO:0000313" key="1">
    <source>
        <dbReference type="EMBL" id="SFH37093.1"/>
    </source>
</evidence>
<keyword evidence="2" id="KW-1185">Reference proteome</keyword>
<gene>
    <name evidence="1" type="ORF">SAMN04489864_11023</name>
</gene>
<organism evidence="1 2">
    <name type="scientific">Pedobacter insulae</name>
    <dbReference type="NCBI Taxonomy" id="414048"/>
    <lineage>
        <taxon>Bacteria</taxon>
        <taxon>Pseudomonadati</taxon>
        <taxon>Bacteroidota</taxon>
        <taxon>Sphingobacteriia</taxon>
        <taxon>Sphingobacteriales</taxon>
        <taxon>Sphingobacteriaceae</taxon>
        <taxon>Pedobacter</taxon>
    </lineage>
</organism>
<name>A0A1I2ZH16_9SPHI</name>
<dbReference type="Proteomes" id="UP000199666">
    <property type="component" value="Unassembled WGS sequence"/>
</dbReference>
<dbReference type="AlphaFoldDB" id="A0A1I2ZH16"/>
<dbReference type="EMBL" id="FOPP01000010">
    <property type="protein sequence ID" value="SFH37093.1"/>
    <property type="molecule type" value="Genomic_DNA"/>
</dbReference>
<proteinExistence type="predicted"/>